<keyword evidence="1" id="KW-1133">Transmembrane helix</keyword>
<dbReference type="InterPro" id="IPR000045">
    <property type="entry name" value="Prepilin_IV_endopep_pep"/>
</dbReference>
<evidence type="ECO:0000259" key="2">
    <source>
        <dbReference type="Pfam" id="PF01478"/>
    </source>
</evidence>
<accession>A0A1M4MZ76</accession>
<keyword evidence="1" id="KW-0472">Membrane</keyword>
<feature type="transmembrane region" description="Helical" evidence="1">
    <location>
        <begin position="142"/>
        <end position="161"/>
    </location>
</feature>
<dbReference type="RefSeq" id="WP_072705680.1">
    <property type="nucleotide sequence ID" value="NZ_FMJB01000043.1"/>
</dbReference>
<dbReference type="AlphaFoldDB" id="A0A1M4MZ76"/>
<reference evidence="4" key="1">
    <citation type="submission" date="2016-09" db="EMBL/GenBank/DDBJ databases">
        <authorList>
            <person name="Wibberg D."/>
        </authorList>
    </citation>
    <scope>NUCLEOTIDE SEQUENCE [LARGE SCALE GENOMIC DNA]</scope>
</reference>
<name>A0A1M4MZ76_9RHOB</name>
<protein>
    <submittedName>
        <fullName evidence="3">Putative type IV prepilin peptidase TadV/CpaA</fullName>
    </submittedName>
</protein>
<evidence type="ECO:0000313" key="3">
    <source>
        <dbReference type="EMBL" id="SCM67087.1"/>
    </source>
</evidence>
<dbReference type="EMBL" id="FMJB01000043">
    <property type="protein sequence ID" value="SCM67087.1"/>
    <property type="molecule type" value="Genomic_DNA"/>
</dbReference>
<feature type="transmembrane region" description="Helical" evidence="1">
    <location>
        <begin position="6"/>
        <end position="24"/>
    </location>
</feature>
<dbReference type="Proteomes" id="UP000184085">
    <property type="component" value="Unassembled WGS sequence"/>
</dbReference>
<feature type="transmembrane region" description="Helical" evidence="1">
    <location>
        <begin position="94"/>
        <end position="117"/>
    </location>
</feature>
<feature type="domain" description="Prepilin type IV endopeptidase peptidase" evidence="2">
    <location>
        <begin position="16"/>
        <end position="108"/>
    </location>
</feature>
<keyword evidence="1" id="KW-0812">Transmembrane</keyword>
<dbReference type="GO" id="GO:0016020">
    <property type="term" value="C:membrane"/>
    <property type="evidence" value="ECO:0007669"/>
    <property type="project" value="InterPro"/>
</dbReference>
<feature type="transmembrane region" description="Helical" evidence="1">
    <location>
        <begin position="36"/>
        <end position="54"/>
    </location>
</feature>
<keyword evidence="4" id="KW-1185">Reference proteome</keyword>
<organism evidence="3 4">
    <name type="scientific">Donghicola eburneus</name>
    <dbReference type="NCBI Taxonomy" id="393278"/>
    <lineage>
        <taxon>Bacteria</taxon>
        <taxon>Pseudomonadati</taxon>
        <taxon>Pseudomonadota</taxon>
        <taxon>Alphaproteobacteria</taxon>
        <taxon>Rhodobacterales</taxon>
        <taxon>Roseobacteraceae</taxon>
        <taxon>Donghicola</taxon>
    </lineage>
</organism>
<sequence length="164" mass="17488">MPLDSTQALVFLVPLLPVCLFVIWSDLATMKIPNKVVLATLVLYAITGPFVLPIEDYAWRFSHAAVMLVAGMLMNAGGVMGAGDAKFLAAAAPFVPVGDAILLGAIMAPMIIATFVLHRIARATPLRTATAGWESWDRPREFPMGVPLGLTLLTYLGLRALGIA</sequence>
<dbReference type="Gene3D" id="1.20.120.1220">
    <property type="match status" value="1"/>
</dbReference>
<gene>
    <name evidence="3" type="primary">cpaA</name>
    <name evidence="3" type="ORF">KARMA_1274</name>
</gene>
<evidence type="ECO:0000313" key="4">
    <source>
        <dbReference type="Proteomes" id="UP000184085"/>
    </source>
</evidence>
<proteinExistence type="predicted"/>
<dbReference type="Pfam" id="PF01478">
    <property type="entry name" value="Peptidase_A24"/>
    <property type="match status" value="1"/>
</dbReference>
<dbReference type="GO" id="GO:0004190">
    <property type="term" value="F:aspartic-type endopeptidase activity"/>
    <property type="evidence" value="ECO:0007669"/>
    <property type="project" value="InterPro"/>
</dbReference>
<feature type="transmembrane region" description="Helical" evidence="1">
    <location>
        <begin position="60"/>
        <end position="82"/>
    </location>
</feature>
<evidence type="ECO:0000256" key="1">
    <source>
        <dbReference type="SAM" id="Phobius"/>
    </source>
</evidence>